<dbReference type="EMBL" id="AKCT01000200">
    <property type="protein sequence ID" value="EKV11636.1"/>
    <property type="molecule type" value="Genomic_DNA"/>
</dbReference>
<dbReference type="Proteomes" id="UP000009882">
    <property type="component" value="Unassembled WGS sequence"/>
</dbReference>
<gene>
    <name evidence="1" type="ORF">PDIG_49140</name>
</gene>
<organism evidence="1 2">
    <name type="scientific">Penicillium digitatum (strain PHI26 / CECT 20796)</name>
    <name type="common">Green mold</name>
    <dbReference type="NCBI Taxonomy" id="1170229"/>
    <lineage>
        <taxon>Eukaryota</taxon>
        <taxon>Fungi</taxon>
        <taxon>Dikarya</taxon>
        <taxon>Ascomycota</taxon>
        <taxon>Pezizomycotina</taxon>
        <taxon>Eurotiomycetes</taxon>
        <taxon>Eurotiomycetidae</taxon>
        <taxon>Eurotiales</taxon>
        <taxon>Aspergillaceae</taxon>
        <taxon>Penicillium</taxon>
    </lineage>
</organism>
<protein>
    <submittedName>
        <fullName evidence="1">Uncharacterized protein</fullName>
    </submittedName>
</protein>
<evidence type="ECO:0000313" key="2">
    <source>
        <dbReference type="Proteomes" id="UP000009882"/>
    </source>
</evidence>
<accession>K9GEB7</accession>
<name>K9GEB7_PEND2</name>
<reference evidence="2" key="1">
    <citation type="journal article" date="2012" name="BMC Genomics">
        <title>Genome sequence of the necrotrophic fungus Penicillium digitatum, the main postharvest pathogen of citrus.</title>
        <authorList>
            <person name="Marcet-Houben M."/>
            <person name="Ballester A.-R."/>
            <person name="de la Fuente B."/>
            <person name="Harries E."/>
            <person name="Marcos J.F."/>
            <person name="Gonzalez-Candelas L."/>
            <person name="Gabaldon T."/>
        </authorList>
    </citation>
    <scope>NUCLEOTIDE SEQUENCE [LARGE SCALE GENOMIC DNA]</scope>
    <source>
        <strain evidence="2">PHI26 / CECT 20796</strain>
    </source>
</reference>
<dbReference type="AlphaFoldDB" id="K9GEB7"/>
<comment type="caution">
    <text evidence="1">The sequence shown here is derived from an EMBL/GenBank/DDBJ whole genome shotgun (WGS) entry which is preliminary data.</text>
</comment>
<keyword evidence="2" id="KW-1185">Reference proteome</keyword>
<dbReference type="InParanoid" id="K9GEB7"/>
<evidence type="ECO:0000313" key="1">
    <source>
        <dbReference type="EMBL" id="EKV11636.1"/>
    </source>
</evidence>
<dbReference type="HOGENOM" id="CLU_2942495_0_0_1"/>
<proteinExistence type="predicted"/>
<sequence length="60" mass="6761">MIPKIQRQETFPSIDISAIGGVSFNRLHEKGRVKKEIETFATSLYEIDHIIDIKSIDSGS</sequence>